<comment type="caution">
    <text evidence="1">The sequence shown here is derived from an EMBL/GenBank/DDBJ whole genome shotgun (WGS) entry which is preliminary data.</text>
</comment>
<dbReference type="EMBL" id="JAGSXJ010000002">
    <property type="protein sequence ID" value="KAH6695133.1"/>
    <property type="molecule type" value="Genomic_DNA"/>
</dbReference>
<keyword evidence="2" id="KW-1185">Reference proteome</keyword>
<gene>
    <name evidence="1" type="ORF">F5X68DRAFT_197978</name>
</gene>
<sequence>MDTKDIVFSAVVSTLLITSGWAFRKMQLVTDTYRIERADRDQVSNIAIAPAQRNRDGDALIDQNHAQPMCSHVYTLAALPADVRDRMGLFMDANGDTYLMPNTSRFAVNQNSRTLIPR</sequence>
<name>A0A9P9AH51_9PEZI</name>
<protein>
    <submittedName>
        <fullName evidence="1">Uncharacterized protein</fullName>
    </submittedName>
</protein>
<reference evidence="1" key="1">
    <citation type="journal article" date="2021" name="Nat. Commun.">
        <title>Genetic determinants of endophytism in the Arabidopsis root mycobiome.</title>
        <authorList>
            <person name="Mesny F."/>
            <person name="Miyauchi S."/>
            <person name="Thiergart T."/>
            <person name="Pickel B."/>
            <person name="Atanasova L."/>
            <person name="Karlsson M."/>
            <person name="Huettel B."/>
            <person name="Barry K.W."/>
            <person name="Haridas S."/>
            <person name="Chen C."/>
            <person name="Bauer D."/>
            <person name="Andreopoulos W."/>
            <person name="Pangilinan J."/>
            <person name="LaButti K."/>
            <person name="Riley R."/>
            <person name="Lipzen A."/>
            <person name="Clum A."/>
            <person name="Drula E."/>
            <person name="Henrissat B."/>
            <person name="Kohler A."/>
            <person name="Grigoriev I.V."/>
            <person name="Martin F.M."/>
            <person name="Hacquard S."/>
        </authorList>
    </citation>
    <scope>NUCLEOTIDE SEQUENCE</scope>
    <source>
        <strain evidence="1">MPI-SDFR-AT-0117</strain>
    </source>
</reference>
<accession>A0A9P9AH51</accession>
<evidence type="ECO:0000313" key="2">
    <source>
        <dbReference type="Proteomes" id="UP000770015"/>
    </source>
</evidence>
<organism evidence="1 2">
    <name type="scientific">Plectosphaerella plurivora</name>
    <dbReference type="NCBI Taxonomy" id="936078"/>
    <lineage>
        <taxon>Eukaryota</taxon>
        <taxon>Fungi</taxon>
        <taxon>Dikarya</taxon>
        <taxon>Ascomycota</taxon>
        <taxon>Pezizomycotina</taxon>
        <taxon>Sordariomycetes</taxon>
        <taxon>Hypocreomycetidae</taxon>
        <taxon>Glomerellales</taxon>
        <taxon>Plectosphaerellaceae</taxon>
        <taxon>Plectosphaerella</taxon>
    </lineage>
</organism>
<proteinExistence type="predicted"/>
<evidence type="ECO:0000313" key="1">
    <source>
        <dbReference type="EMBL" id="KAH6695133.1"/>
    </source>
</evidence>
<dbReference type="Proteomes" id="UP000770015">
    <property type="component" value="Unassembled WGS sequence"/>
</dbReference>
<dbReference type="AlphaFoldDB" id="A0A9P9AH51"/>